<dbReference type="InterPro" id="IPR036259">
    <property type="entry name" value="MFS_trans_sf"/>
</dbReference>
<proteinExistence type="predicted"/>
<organism evidence="1 2">
    <name type="scientific">Fictibacillus macauensis ZFHKF-1</name>
    <dbReference type="NCBI Taxonomy" id="1196324"/>
    <lineage>
        <taxon>Bacteria</taxon>
        <taxon>Bacillati</taxon>
        <taxon>Bacillota</taxon>
        <taxon>Bacilli</taxon>
        <taxon>Bacillales</taxon>
        <taxon>Fictibacillaceae</taxon>
        <taxon>Fictibacillus</taxon>
    </lineage>
</organism>
<name>I8AEF8_9BACL</name>
<comment type="caution">
    <text evidence="1">The sequence shown here is derived from an EMBL/GenBank/DDBJ whole genome shotgun (WGS) entry which is preliminary data.</text>
</comment>
<sequence length="107" mass="11130">MSMFALGFDAYIIAGLLPRISATYHTDVYHVGQGVSIFTLCYAVSAPNCSSLLAGKPLKSMLVVSFIGFTAVVLSRALAGACAGVFSPLSVVAATKLVSHEVECNIT</sequence>
<dbReference type="AlphaFoldDB" id="I8AEF8"/>
<keyword evidence="2" id="KW-1185">Reference proteome</keyword>
<protein>
    <submittedName>
        <fullName evidence="1">Major facilitator family transporter</fullName>
    </submittedName>
</protein>
<gene>
    <name evidence="1" type="ORF">A374_19380</name>
</gene>
<dbReference type="eggNOG" id="COG2814">
    <property type="taxonomic scope" value="Bacteria"/>
</dbReference>
<evidence type="ECO:0000313" key="2">
    <source>
        <dbReference type="Proteomes" id="UP000004080"/>
    </source>
</evidence>
<dbReference type="Proteomes" id="UP000004080">
    <property type="component" value="Unassembled WGS sequence"/>
</dbReference>
<accession>I8AEF8</accession>
<dbReference type="SUPFAM" id="SSF103473">
    <property type="entry name" value="MFS general substrate transporter"/>
    <property type="match status" value="1"/>
</dbReference>
<dbReference type="STRING" id="1196324.A374_19380"/>
<dbReference type="PATRIC" id="fig|1196324.3.peg.3937"/>
<dbReference type="EMBL" id="AKKV01000053">
    <property type="protein sequence ID" value="EIT83714.1"/>
    <property type="molecule type" value="Genomic_DNA"/>
</dbReference>
<evidence type="ECO:0000313" key="1">
    <source>
        <dbReference type="EMBL" id="EIT83714.1"/>
    </source>
</evidence>
<reference evidence="1 2" key="1">
    <citation type="journal article" date="2012" name="J. Bacteriol.">
        <title>Genome of Bacillus macauensis ZFHKF-1, a Long-Chain-Forming Bacterium.</title>
        <authorList>
            <person name="Cai L."/>
            <person name="Zhang T."/>
        </authorList>
    </citation>
    <scope>NUCLEOTIDE SEQUENCE [LARGE SCALE GENOMIC DNA]</scope>
    <source>
        <strain evidence="1 2">ZFHKF-1</strain>
    </source>
</reference>
<dbReference type="Gene3D" id="1.20.1250.20">
    <property type="entry name" value="MFS general substrate transporter like domains"/>
    <property type="match status" value="1"/>
</dbReference>